<reference evidence="2" key="1">
    <citation type="submission" date="2022-12" db="EMBL/GenBank/DDBJ databases">
        <authorList>
            <person name="Petersen C."/>
        </authorList>
    </citation>
    <scope>NUCLEOTIDE SEQUENCE</scope>
    <source>
        <strain evidence="2">IBT 17660</strain>
    </source>
</reference>
<organism evidence="2 3">
    <name type="scientific">Penicillium desertorum</name>
    <dbReference type="NCBI Taxonomy" id="1303715"/>
    <lineage>
        <taxon>Eukaryota</taxon>
        <taxon>Fungi</taxon>
        <taxon>Dikarya</taxon>
        <taxon>Ascomycota</taxon>
        <taxon>Pezizomycotina</taxon>
        <taxon>Eurotiomycetes</taxon>
        <taxon>Eurotiomycetidae</taxon>
        <taxon>Eurotiales</taxon>
        <taxon>Aspergillaceae</taxon>
        <taxon>Penicillium</taxon>
    </lineage>
</organism>
<protein>
    <submittedName>
        <fullName evidence="2">Uncharacterized protein</fullName>
    </submittedName>
</protein>
<sequence length="149" mass="16598">MAADSDFAVLPTTILRMYDSFGHFKLAEMMGTTGCLKSLERKMRPMQKLESNNDDSNTLQKYEMEVEELRRGSVNMEAEIILPGIFVKSLLMIAYGGVDVAVGTADVANIVIYPKTGEMGETEWELAIVHWNVGAVKILAGLRALKKRR</sequence>
<dbReference type="Proteomes" id="UP001147760">
    <property type="component" value="Unassembled WGS sequence"/>
</dbReference>
<dbReference type="OrthoDB" id="4324954at2759"/>
<keyword evidence="3" id="KW-1185">Reference proteome</keyword>
<gene>
    <name evidence="2" type="ORF">N7530_008160</name>
</gene>
<reference evidence="2" key="2">
    <citation type="journal article" date="2023" name="IMA Fungus">
        <title>Comparative genomic study of the Penicillium genus elucidates a diverse pangenome and 15 lateral gene transfer events.</title>
        <authorList>
            <person name="Petersen C."/>
            <person name="Sorensen T."/>
            <person name="Nielsen M.R."/>
            <person name="Sondergaard T.E."/>
            <person name="Sorensen J.L."/>
            <person name="Fitzpatrick D.A."/>
            <person name="Frisvad J.C."/>
            <person name="Nielsen K.L."/>
        </authorList>
    </citation>
    <scope>NUCLEOTIDE SEQUENCE</scope>
    <source>
        <strain evidence="2">IBT 17660</strain>
    </source>
</reference>
<name>A0A9W9WNM6_9EURO</name>
<feature type="coiled-coil region" evidence="1">
    <location>
        <begin position="52"/>
        <end position="79"/>
    </location>
</feature>
<comment type="caution">
    <text evidence="2">The sequence shown here is derived from an EMBL/GenBank/DDBJ whole genome shotgun (WGS) entry which is preliminary data.</text>
</comment>
<accession>A0A9W9WNM6</accession>
<evidence type="ECO:0000313" key="2">
    <source>
        <dbReference type="EMBL" id="KAJ5470803.1"/>
    </source>
</evidence>
<keyword evidence="1" id="KW-0175">Coiled coil</keyword>
<evidence type="ECO:0000313" key="3">
    <source>
        <dbReference type="Proteomes" id="UP001147760"/>
    </source>
</evidence>
<proteinExistence type="predicted"/>
<dbReference type="AlphaFoldDB" id="A0A9W9WNM6"/>
<dbReference type="EMBL" id="JAPWDO010000005">
    <property type="protein sequence ID" value="KAJ5470803.1"/>
    <property type="molecule type" value="Genomic_DNA"/>
</dbReference>
<evidence type="ECO:0000256" key="1">
    <source>
        <dbReference type="SAM" id="Coils"/>
    </source>
</evidence>